<gene>
    <name evidence="1" type="ORF">FG87_04665</name>
</gene>
<dbReference type="InterPro" id="IPR045592">
    <property type="entry name" value="DUF6461"/>
</dbReference>
<organism evidence="1 2">
    <name type="scientific">Nocardia vulneris</name>
    <dbReference type="NCBI Taxonomy" id="1141657"/>
    <lineage>
        <taxon>Bacteria</taxon>
        <taxon>Bacillati</taxon>
        <taxon>Actinomycetota</taxon>
        <taxon>Actinomycetes</taxon>
        <taxon>Mycobacteriales</taxon>
        <taxon>Nocardiaceae</taxon>
        <taxon>Nocardia</taxon>
    </lineage>
</organism>
<keyword evidence="2" id="KW-1185">Reference proteome</keyword>
<dbReference type="Pfam" id="PF20062">
    <property type="entry name" value="DUF6461"/>
    <property type="match status" value="1"/>
</dbReference>
<comment type="caution">
    <text evidence="1">The sequence shown here is derived from an EMBL/GenBank/DDBJ whole genome shotgun (WGS) entry which is preliminary data.</text>
</comment>
<proteinExistence type="predicted"/>
<dbReference type="RefSeq" id="WP_043665070.1">
    <property type="nucleotide sequence ID" value="NZ_BDCI01000002.1"/>
</dbReference>
<evidence type="ECO:0000313" key="1">
    <source>
        <dbReference type="EMBL" id="KIA66098.1"/>
    </source>
</evidence>
<sequence length="213" mass="22421">MATPGFPPNTLDAEGFPLWISELANDDPNHCVHVVRGLEPAAALEALGAKTPLFRQCELPVGKPDEWTSLPAAALGGERGDAAATLLAGRIGEWTFVYDDAGATDDVAALSAAGRVAATSYYSINADASLTYCADGDEIAWINVDDLELDTDLAELPAELRAAFEAAGTLEFDYLEPGDADYAICMRAVTALAALPPTLADLRRIPLLLTPFG</sequence>
<reference evidence="1 2" key="1">
    <citation type="journal article" date="2014" name="Int. J. Syst. Evol. Microbiol.">
        <title>Nocardia vulneris sp. nov., isolated from wounds of human patients in North America.</title>
        <authorList>
            <person name="Lasker B.A."/>
            <person name="Bell M."/>
            <person name="Klenk H.P."/>
            <person name="Sproer C."/>
            <person name="Schumann C."/>
            <person name="Schumann P."/>
            <person name="Brown J.M."/>
        </authorList>
    </citation>
    <scope>NUCLEOTIDE SEQUENCE [LARGE SCALE GENOMIC DNA]</scope>
    <source>
        <strain evidence="1 2">W9851</strain>
    </source>
</reference>
<name>A0ABR4ZLG5_9NOCA</name>
<evidence type="ECO:0000313" key="2">
    <source>
        <dbReference type="Proteomes" id="UP000031364"/>
    </source>
</evidence>
<dbReference type="EMBL" id="JNFP01000004">
    <property type="protein sequence ID" value="KIA66098.1"/>
    <property type="molecule type" value="Genomic_DNA"/>
</dbReference>
<protein>
    <submittedName>
        <fullName evidence="1">Uncharacterized protein</fullName>
    </submittedName>
</protein>
<dbReference type="Proteomes" id="UP000031364">
    <property type="component" value="Unassembled WGS sequence"/>
</dbReference>
<accession>A0ABR4ZLG5</accession>